<dbReference type="Pfam" id="PF18962">
    <property type="entry name" value="Por_Secre_tail"/>
    <property type="match status" value="1"/>
</dbReference>
<gene>
    <name evidence="4" type="ORF">BTO18_11800</name>
</gene>
<dbReference type="Proteomes" id="UP000238882">
    <property type="component" value="Unassembled WGS sequence"/>
</dbReference>
<evidence type="ECO:0000313" key="4">
    <source>
        <dbReference type="EMBL" id="PQJ79816.1"/>
    </source>
</evidence>
<keyword evidence="1 2" id="KW-0732">Signal</keyword>
<dbReference type="NCBIfam" id="TIGR04183">
    <property type="entry name" value="Por_Secre_tail"/>
    <property type="match status" value="1"/>
</dbReference>
<accession>A0A2S7WQU6</accession>
<evidence type="ECO:0000256" key="1">
    <source>
        <dbReference type="ARBA" id="ARBA00022729"/>
    </source>
</evidence>
<organism evidence="4 5">
    <name type="scientific">Polaribacter porphyrae</name>
    <dbReference type="NCBI Taxonomy" id="1137780"/>
    <lineage>
        <taxon>Bacteria</taxon>
        <taxon>Pseudomonadati</taxon>
        <taxon>Bacteroidota</taxon>
        <taxon>Flavobacteriia</taxon>
        <taxon>Flavobacteriales</taxon>
        <taxon>Flavobacteriaceae</taxon>
    </lineage>
</organism>
<name>A0A2S7WQU6_9FLAO</name>
<dbReference type="AlphaFoldDB" id="A0A2S7WQU6"/>
<reference evidence="4 5" key="1">
    <citation type="submission" date="2016-12" db="EMBL/GenBank/DDBJ databases">
        <title>Trade-off between light-utilization and light-protection in marine flavobacteria.</title>
        <authorList>
            <person name="Kumagai Y."/>
            <person name="Yoshizawa S."/>
            <person name="Kogure K."/>
            <person name="Iwasaki W."/>
        </authorList>
    </citation>
    <scope>NUCLEOTIDE SEQUENCE [LARGE SCALE GENOMIC DNA]</scope>
    <source>
        <strain evidence="4 5">NBRC 108759</strain>
    </source>
</reference>
<protein>
    <recommendedName>
        <fullName evidence="3">Secretion system C-terminal sorting domain-containing protein</fullName>
    </recommendedName>
</protein>
<evidence type="ECO:0000256" key="2">
    <source>
        <dbReference type="SAM" id="SignalP"/>
    </source>
</evidence>
<feature type="domain" description="Secretion system C-terminal sorting" evidence="3">
    <location>
        <begin position="248"/>
        <end position="308"/>
    </location>
</feature>
<proteinExistence type="predicted"/>
<dbReference type="EMBL" id="MSCN01000001">
    <property type="protein sequence ID" value="PQJ79816.1"/>
    <property type="molecule type" value="Genomic_DNA"/>
</dbReference>
<comment type="caution">
    <text evidence="4">The sequence shown here is derived from an EMBL/GenBank/DDBJ whole genome shotgun (WGS) entry which is preliminary data.</text>
</comment>
<feature type="signal peptide" evidence="2">
    <location>
        <begin position="1"/>
        <end position="38"/>
    </location>
</feature>
<evidence type="ECO:0000313" key="5">
    <source>
        <dbReference type="Proteomes" id="UP000238882"/>
    </source>
</evidence>
<sequence>MITNFKINKLKFKIMNKKTTFKITALFLFLLGSVYSQVTINATSSGFTRENSTVDGASNGSFTFQNLPIKRPSFAGTGTDGRKNYFNFDYNSIANESITDASFNVTFSSISNAGNDGGFTLILKAYIEDSSSLPLEPNMNPYDFTGYTEYTITEKVFNGGGDYPTAGTILKFDVRQFLIDRLAETSPKTKVLFELSIKSKITDNTFFGNIASSLNSDTTLRPQLVFQGPALSINKFTKESFKITHNRNLLNISFNENDVNFKLMNINGQVIGIKNHSNSSVTFNTEGLSNGIYIVSASNKSSFYSFKIAVGL</sequence>
<dbReference type="InterPro" id="IPR026444">
    <property type="entry name" value="Secre_tail"/>
</dbReference>
<feature type="chain" id="PRO_5015400248" description="Secretion system C-terminal sorting domain-containing protein" evidence="2">
    <location>
        <begin position="39"/>
        <end position="312"/>
    </location>
</feature>
<evidence type="ECO:0000259" key="3">
    <source>
        <dbReference type="Pfam" id="PF18962"/>
    </source>
</evidence>
<keyword evidence="5" id="KW-1185">Reference proteome</keyword>